<evidence type="ECO:0000256" key="2">
    <source>
        <dbReference type="SAM" id="SignalP"/>
    </source>
</evidence>
<dbReference type="Gene3D" id="3.40.190.150">
    <property type="entry name" value="Bordetella uptake gene, domain 1"/>
    <property type="match status" value="1"/>
</dbReference>
<dbReference type="Proteomes" id="UP001385892">
    <property type="component" value="Unassembled WGS sequence"/>
</dbReference>
<dbReference type="PANTHER" id="PTHR42928">
    <property type="entry name" value="TRICARBOXYLATE-BINDING PROTEIN"/>
    <property type="match status" value="1"/>
</dbReference>
<keyword evidence="4" id="KW-1185">Reference proteome</keyword>
<dbReference type="Pfam" id="PF03401">
    <property type="entry name" value="TctC"/>
    <property type="match status" value="1"/>
</dbReference>
<dbReference type="Gene3D" id="3.40.190.10">
    <property type="entry name" value="Periplasmic binding protein-like II"/>
    <property type="match status" value="1"/>
</dbReference>
<dbReference type="InterPro" id="IPR005064">
    <property type="entry name" value="BUG"/>
</dbReference>
<dbReference type="PIRSF" id="PIRSF017082">
    <property type="entry name" value="YflP"/>
    <property type="match status" value="1"/>
</dbReference>
<evidence type="ECO:0000313" key="3">
    <source>
        <dbReference type="EMBL" id="MEJ8846595.1"/>
    </source>
</evidence>
<dbReference type="SUPFAM" id="SSF53850">
    <property type="entry name" value="Periplasmic binding protein-like II"/>
    <property type="match status" value="1"/>
</dbReference>
<gene>
    <name evidence="3" type="ORF">WKW82_08045</name>
</gene>
<comment type="caution">
    <text evidence="3">The sequence shown here is derived from an EMBL/GenBank/DDBJ whole genome shotgun (WGS) entry which is preliminary data.</text>
</comment>
<evidence type="ECO:0000313" key="4">
    <source>
        <dbReference type="Proteomes" id="UP001385892"/>
    </source>
</evidence>
<dbReference type="PANTHER" id="PTHR42928:SF5">
    <property type="entry name" value="BLR1237 PROTEIN"/>
    <property type="match status" value="1"/>
</dbReference>
<accession>A0ABU8WGG1</accession>
<dbReference type="InterPro" id="IPR042100">
    <property type="entry name" value="Bug_dom1"/>
</dbReference>
<reference evidence="3 4" key="1">
    <citation type="submission" date="2024-03" db="EMBL/GenBank/DDBJ databases">
        <title>Novel species of the genus Variovorax.</title>
        <authorList>
            <person name="Liu Q."/>
            <person name="Xin Y.-H."/>
        </authorList>
    </citation>
    <scope>NUCLEOTIDE SEQUENCE [LARGE SCALE GENOMIC DNA]</scope>
    <source>
        <strain evidence="3 4">KACC 18900</strain>
    </source>
</reference>
<keyword evidence="2" id="KW-0732">Signal</keyword>
<organism evidence="3 4">
    <name type="scientific">Variovorax rhizosphaerae</name>
    <dbReference type="NCBI Taxonomy" id="1836200"/>
    <lineage>
        <taxon>Bacteria</taxon>
        <taxon>Pseudomonadati</taxon>
        <taxon>Pseudomonadota</taxon>
        <taxon>Betaproteobacteria</taxon>
        <taxon>Burkholderiales</taxon>
        <taxon>Comamonadaceae</taxon>
        <taxon>Variovorax</taxon>
    </lineage>
</organism>
<sequence length="324" mass="33846">MHRRTLIAAFATTLLASSGLALAQDPYPSKPIRIIVGFAPGGSADIVARLMADKLGTELKQPIIVENRAGAGGNIGAEAVARAPADGYTLLMASTAQIVINPALYRKMPFDPIKDLAPVSLIQNEHNLMVVTPGIGVKTLPEFITYAKANPDKVTFASPGNGSPAHLAGELMNQMAGLKMVHVPYKGTAPAITDLLAGNVTVAIDNMPAYMPHVKAGKLNGLALASERRATAAPDTPTVSEAGLPGYVVTAWKGLMAPAGTPRPVIDKLHAAVVKVLAMPDVQKRMIDLGAEPAGTTPEQFAQFIQAETKKWGALVKSTGAVLE</sequence>
<name>A0ABU8WGG1_9BURK</name>
<comment type="similarity">
    <text evidence="1">Belongs to the UPF0065 (bug) family.</text>
</comment>
<dbReference type="RefSeq" id="WP_340341741.1">
    <property type="nucleotide sequence ID" value="NZ_JBBKZT010000003.1"/>
</dbReference>
<proteinExistence type="inferred from homology"/>
<feature type="signal peptide" evidence="2">
    <location>
        <begin position="1"/>
        <end position="23"/>
    </location>
</feature>
<dbReference type="CDD" id="cd13578">
    <property type="entry name" value="PBP2_Bug27"/>
    <property type="match status" value="1"/>
</dbReference>
<protein>
    <submittedName>
        <fullName evidence="3">Tripartite tricarboxylate transporter substrate binding protein</fullName>
    </submittedName>
</protein>
<dbReference type="EMBL" id="JBBKZT010000003">
    <property type="protein sequence ID" value="MEJ8846595.1"/>
    <property type="molecule type" value="Genomic_DNA"/>
</dbReference>
<feature type="chain" id="PRO_5047103191" evidence="2">
    <location>
        <begin position="24"/>
        <end position="324"/>
    </location>
</feature>
<evidence type="ECO:0000256" key="1">
    <source>
        <dbReference type="ARBA" id="ARBA00006987"/>
    </source>
</evidence>